<feature type="non-terminal residue" evidence="2">
    <location>
        <position position="174"/>
    </location>
</feature>
<reference evidence="2 3" key="1">
    <citation type="submission" date="2015-03" db="EMBL/GenBank/DDBJ databases">
        <title>Draft genome of the nematode, Opisthorchis viverrini.</title>
        <authorList>
            <person name="Mitreva M."/>
        </authorList>
    </citation>
    <scope>NUCLEOTIDE SEQUENCE [LARGE SCALE GENOMIC DNA]</scope>
    <source>
        <strain evidence="2">Khon Kaen</strain>
    </source>
</reference>
<name>A0A1S8WX31_OPIVI</name>
<accession>A0A1S8WX31</accession>
<evidence type="ECO:0000313" key="3">
    <source>
        <dbReference type="Proteomes" id="UP000243686"/>
    </source>
</evidence>
<keyword evidence="1" id="KW-0472">Membrane</keyword>
<evidence type="ECO:0008006" key="4">
    <source>
        <dbReference type="Google" id="ProtNLM"/>
    </source>
</evidence>
<gene>
    <name evidence="2" type="ORF">X801_05168</name>
</gene>
<proteinExistence type="predicted"/>
<feature type="transmembrane region" description="Helical" evidence="1">
    <location>
        <begin position="92"/>
        <end position="121"/>
    </location>
</feature>
<organism evidence="2 3">
    <name type="scientific">Opisthorchis viverrini</name>
    <name type="common">Southeast Asian liver fluke</name>
    <dbReference type="NCBI Taxonomy" id="6198"/>
    <lineage>
        <taxon>Eukaryota</taxon>
        <taxon>Metazoa</taxon>
        <taxon>Spiralia</taxon>
        <taxon>Lophotrochozoa</taxon>
        <taxon>Platyhelminthes</taxon>
        <taxon>Trematoda</taxon>
        <taxon>Digenea</taxon>
        <taxon>Opisthorchiida</taxon>
        <taxon>Opisthorchiata</taxon>
        <taxon>Opisthorchiidae</taxon>
        <taxon>Opisthorchis</taxon>
    </lineage>
</organism>
<sequence length="174" mass="19825">MHPPLRTIKTLTEWLSTEADMSSYRKIKNELEAYRMNKTQNADINLVEQHKGICNVDLLQVNESITQGESTHEPNKPTSAIRQVLFSCKFQFIVTFLLWIAAVQIGFGAVWFVLAALYWIWVWGTNKSTRSHVPGESIVSAGFYFDTSPFPLHAESLESSTMRKNGEIHRPHAT</sequence>
<dbReference type="Proteomes" id="UP000243686">
    <property type="component" value="Unassembled WGS sequence"/>
</dbReference>
<keyword evidence="1" id="KW-0812">Transmembrane</keyword>
<keyword evidence="1" id="KW-1133">Transmembrane helix</keyword>
<protein>
    <recommendedName>
        <fullName evidence="4">SAYSvFN domain-containing protein</fullName>
    </recommendedName>
</protein>
<evidence type="ECO:0000256" key="1">
    <source>
        <dbReference type="SAM" id="Phobius"/>
    </source>
</evidence>
<keyword evidence="3" id="KW-1185">Reference proteome</keyword>
<dbReference type="AlphaFoldDB" id="A0A1S8WX31"/>
<evidence type="ECO:0000313" key="2">
    <source>
        <dbReference type="EMBL" id="OON18971.1"/>
    </source>
</evidence>
<dbReference type="EMBL" id="KV893692">
    <property type="protein sequence ID" value="OON18971.1"/>
    <property type="molecule type" value="Genomic_DNA"/>
</dbReference>